<keyword evidence="3" id="KW-1185">Reference proteome</keyword>
<feature type="compositionally biased region" description="Low complexity" evidence="1">
    <location>
        <begin position="39"/>
        <end position="51"/>
    </location>
</feature>
<evidence type="ECO:0000313" key="3">
    <source>
        <dbReference type="Proteomes" id="UP000289184"/>
    </source>
</evidence>
<sequence length="60" mass="5955">MMAGILIGAAAIAAGALGAALLRYPGVVLYDWIATRSRQAPRPVRAAAPGEPGKPASLAG</sequence>
<dbReference type="Proteomes" id="UP000289184">
    <property type="component" value="Unassembled WGS sequence"/>
</dbReference>
<evidence type="ECO:0000313" key="2">
    <source>
        <dbReference type="EMBL" id="SSW66156.1"/>
    </source>
</evidence>
<evidence type="ECO:0000256" key="1">
    <source>
        <dbReference type="SAM" id="MobiDB-lite"/>
    </source>
</evidence>
<proteinExistence type="predicted"/>
<feature type="region of interest" description="Disordered" evidence="1">
    <location>
        <begin position="39"/>
        <end position="60"/>
    </location>
</feature>
<accession>A0A446CE58</accession>
<dbReference type="EMBL" id="UFQB01000008">
    <property type="protein sequence ID" value="SSW66156.1"/>
    <property type="molecule type" value="Genomic_DNA"/>
</dbReference>
<organism evidence="2 3">
    <name type="scientific">Achromobacter agilis</name>
    <dbReference type="NCBI Taxonomy" id="1353888"/>
    <lineage>
        <taxon>Bacteria</taxon>
        <taxon>Pseudomonadati</taxon>
        <taxon>Pseudomonadota</taxon>
        <taxon>Betaproteobacteria</taxon>
        <taxon>Burkholderiales</taxon>
        <taxon>Alcaligenaceae</taxon>
        <taxon>Achromobacter</taxon>
    </lineage>
</organism>
<dbReference type="AlphaFoldDB" id="A0A446CE58"/>
<dbReference type="RefSeq" id="WP_129527642.1">
    <property type="nucleotide sequence ID" value="NZ_UFQB01000008.1"/>
</dbReference>
<gene>
    <name evidence="2" type="ORF">AGI3411_02442</name>
</gene>
<protein>
    <submittedName>
        <fullName evidence="2">Uncharacterized protein</fullName>
    </submittedName>
</protein>
<reference evidence="2 3" key="1">
    <citation type="submission" date="2018-07" db="EMBL/GenBank/DDBJ databases">
        <authorList>
            <person name="Peeters C."/>
        </authorList>
    </citation>
    <scope>NUCLEOTIDE SEQUENCE [LARGE SCALE GENOMIC DNA]</scope>
    <source>
        <strain evidence="2 3">LMG 3411</strain>
    </source>
</reference>
<name>A0A446CE58_9BURK</name>